<dbReference type="EMBL" id="DUJS01000004">
    <property type="protein sequence ID" value="HII70410.1"/>
    <property type="molecule type" value="Genomic_DNA"/>
</dbReference>
<dbReference type="RefSeq" id="WP_011018801.1">
    <property type="nucleotide sequence ID" value="NZ_DUJS01000004.1"/>
</dbReference>
<evidence type="ECO:0000313" key="4">
    <source>
        <dbReference type="Proteomes" id="UP000619545"/>
    </source>
</evidence>
<keyword evidence="1" id="KW-0175">Coiled coil</keyword>
<name>A0A832T1X9_9EURY</name>
<sequence length="123" mass="14169">MTIAEFVAVGVLTLAIIVAIALIVRSREVPEGEGLSMLRDKISLTTRSDVITKKVDELIECRVEELIDSWGLATTEDVEKVEKRVDALDRKLNELEQRFNEFRNDIRRKIERLESRLRELSSE</sequence>
<proteinExistence type="predicted"/>
<reference evidence="3" key="1">
    <citation type="journal article" date="2020" name="bioRxiv">
        <title>A rank-normalized archaeal taxonomy based on genome phylogeny resolves widespread incomplete and uneven classifications.</title>
        <authorList>
            <person name="Rinke C."/>
            <person name="Chuvochina M."/>
            <person name="Mussig A.J."/>
            <person name="Chaumeil P.-A."/>
            <person name="Waite D.W."/>
            <person name="Whitman W.B."/>
            <person name="Parks D.H."/>
            <person name="Hugenholtz P."/>
        </authorList>
    </citation>
    <scope>NUCLEOTIDE SEQUENCE</scope>
    <source>
        <strain evidence="3">UBA8853</strain>
    </source>
</reference>
<protein>
    <submittedName>
        <fullName evidence="3">Uncharacterized protein</fullName>
    </submittedName>
</protein>
<evidence type="ECO:0000256" key="2">
    <source>
        <dbReference type="SAM" id="Phobius"/>
    </source>
</evidence>
<keyword evidence="2" id="KW-0472">Membrane</keyword>
<dbReference type="Proteomes" id="UP000619545">
    <property type="component" value="Unassembled WGS sequence"/>
</dbReference>
<comment type="caution">
    <text evidence="3">The sequence shown here is derived from an EMBL/GenBank/DDBJ whole genome shotgun (WGS) entry which is preliminary data.</text>
</comment>
<keyword evidence="2" id="KW-0812">Transmembrane</keyword>
<accession>A0A832T1X9</accession>
<feature type="coiled-coil region" evidence="1">
    <location>
        <begin position="78"/>
        <end position="123"/>
    </location>
</feature>
<feature type="transmembrane region" description="Helical" evidence="2">
    <location>
        <begin position="6"/>
        <end position="24"/>
    </location>
</feature>
<organism evidence="3 4">
    <name type="scientific">Methanopyrus kandleri</name>
    <dbReference type="NCBI Taxonomy" id="2320"/>
    <lineage>
        <taxon>Archaea</taxon>
        <taxon>Methanobacteriati</taxon>
        <taxon>Methanobacteriota</taxon>
        <taxon>Methanomada group</taxon>
        <taxon>Methanopyri</taxon>
        <taxon>Methanopyrales</taxon>
        <taxon>Methanopyraceae</taxon>
        <taxon>Methanopyrus</taxon>
    </lineage>
</organism>
<evidence type="ECO:0000313" key="3">
    <source>
        <dbReference type="EMBL" id="HII70410.1"/>
    </source>
</evidence>
<dbReference type="Gene3D" id="1.20.1270.70">
    <property type="entry name" value="Designed single chain three-helix bundle"/>
    <property type="match status" value="1"/>
</dbReference>
<gene>
    <name evidence="3" type="ORF">HA336_04165</name>
</gene>
<dbReference type="GeneID" id="1477734"/>
<dbReference type="OMA" id="WELATNN"/>
<dbReference type="AlphaFoldDB" id="A0A832T1X9"/>
<keyword evidence="2" id="KW-1133">Transmembrane helix</keyword>
<evidence type="ECO:0000256" key="1">
    <source>
        <dbReference type="SAM" id="Coils"/>
    </source>
</evidence>